<name>A0ABU3XHT1_9BACI</name>
<dbReference type="Proteomes" id="UP001287282">
    <property type="component" value="Unassembled WGS sequence"/>
</dbReference>
<keyword evidence="2" id="KW-1185">Reference proteome</keyword>
<sequence>FFHTSIKRRLSKQSIAGVACDGTWVENPQDIKEAALSFFKAKFVETLSSRAQFRSSKIKVLPMAMAEMLEQPFSEIEIWEAV</sequence>
<organism evidence="1 2">
    <name type="scientific">Alkalihalophilus lindianensis</name>
    <dbReference type="NCBI Taxonomy" id="1630542"/>
    <lineage>
        <taxon>Bacteria</taxon>
        <taxon>Bacillati</taxon>
        <taxon>Bacillota</taxon>
        <taxon>Bacilli</taxon>
        <taxon>Bacillales</taxon>
        <taxon>Bacillaceae</taxon>
        <taxon>Alkalihalophilus</taxon>
    </lineage>
</organism>
<gene>
    <name evidence="1" type="ORF">RYX56_24245</name>
</gene>
<feature type="non-terminal residue" evidence="1">
    <location>
        <position position="82"/>
    </location>
</feature>
<evidence type="ECO:0000313" key="2">
    <source>
        <dbReference type="Proteomes" id="UP001287282"/>
    </source>
</evidence>
<proteinExistence type="predicted"/>
<feature type="non-terminal residue" evidence="1">
    <location>
        <position position="1"/>
    </location>
</feature>
<reference evidence="1 2" key="1">
    <citation type="submission" date="2023-10" db="EMBL/GenBank/DDBJ databases">
        <title>Screening of Alkalihalobacillus lindianensis BZ-TG-R113 and Its Alleviation of Salt Stress on Rapeseed Growth.</title>
        <authorList>
            <person name="Zhao B."/>
            <person name="Guo T."/>
        </authorList>
    </citation>
    <scope>NUCLEOTIDE SEQUENCE [LARGE SCALE GENOMIC DNA]</scope>
    <source>
        <strain evidence="1 2">BZ-TG-R113</strain>
    </source>
</reference>
<dbReference type="RefSeq" id="WP_317124368.1">
    <property type="nucleotide sequence ID" value="NZ_JAWJBA010000765.1"/>
</dbReference>
<dbReference type="EMBL" id="JAWJBA010000765">
    <property type="protein sequence ID" value="MDV2687461.1"/>
    <property type="molecule type" value="Genomic_DNA"/>
</dbReference>
<accession>A0ABU3XHT1</accession>
<comment type="caution">
    <text evidence="1">The sequence shown here is derived from an EMBL/GenBank/DDBJ whole genome shotgun (WGS) entry which is preliminary data.</text>
</comment>
<protein>
    <submittedName>
        <fullName evidence="1">Uncharacterized protein</fullName>
    </submittedName>
</protein>
<evidence type="ECO:0000313" key="1">
    <source>
        <dbReference type="EMBL" id="MDV2687461.1"/>
    </source>
</evidence>